<keyword evidence="8" id="KW-1185">Reference proteome</keyword>
<feature type="transmembrane region" description="Helical" evidence="6">
    <location>
        <begin position="316"/>
        <end position="338"/>
    </location>
</feature>
<keyword evidence="3 6" id="KW-0812">Transmembrane</keyword>
<dbReference type="EMBL" id="PKMF04000818">
    <property type="protein sequence ID" value="KAK7818645.1"/>
    <property type="molecule type" value="Genomic_DNA"/>
</dbReference>
<comment type="caution">
    <text evidence="7">The sequence shown here is derived from an EMBL/GenBank/DDBJ whole genome shotgun (WGS) entry which is preliminary data.</text>
</comment>
<feature type="non-terminal residue" evidence="7">
    <location>
        <position position="1"/>
    </location>
</feature>
<dbReference type="AlphaFoldDB" id="A0AAW0IVZ1"/>
<keyword evidence="4 6" id="KW-1133">Transmembrane helix</keyword>
<dbReference type="GO" id="GO:0016020">
    <property type="term" value="C:membrane"/>
    <property type="evidence" value="ECO:0007669"/>
    <property type="project" value="UniProtKB-SubCell"/>
</dbReference>
<dbReference type="Proteomes" id="UP000237347">
    <property type="component" value="Unassembled WGS sequence"/>
</dbReference>
<proteinExistence type="inferred from homology"/>
<feature type="transmembrane region" description="Helical" evidence="6">
    <location>
        <begin position="350"/>
        <end position="375"/>
    </location>
</feature>
<evidence type="ECO:0000256" key="4">
    <source>
        <dbReference type="ARBA" id="ARBA00022989"/>
    </source>
</evidence>
<feature type="transmembrane region" description="Helical" evidence="6">
    <location>
        <begin position="16"/>
        <end position="37"/>
    </location>
</feature>
<reference evidence="7 8" key="1">
    <citation type="journal article" date="2018" name="Sci. Data">
        <title>The draft genome sequence of cork oak.</title>
        <authorList>
            <person name="Ramos A.M."/>
            <person name="Usie A."/>
            <person name="Barbosa P."/>
            <person name="Barros P.M."/>
            <person name="Capote T."/>
            <person name="Chaves I."/>
            <person name="Simoes F."/>
            <person name="Abreu I."/>
            <person name="Carrasquinho I."/>
            <person name="Faro C."/>
            <person name="Guimaraes J.B."/>
            <person name="Mendonca D."/>
            <person name="Nobrega F."/>
            <person name="Rodrigues L."/>
            <person name="Saibo N.J.M."/>
            <person name="Varela M.C."/>
            <person name="Egas C."/>
            <person name="Matos J."/>
            <person name="Miguel C.M."/>
            <person name="Oliveira M.M."/>
            <person name="Ricardo C.P."/>
            <person name="Goncalves S."/>
        </authorList>
    </citation>
    <scope>NUCLEOTIDE SEQUENCE [LARGE SCALE GENOMIC DNA]</scope>
    <source>
        <strain evidence="8">cv. HL8</strain>
    </source>
</reference>
<evidence type="ECO:0000256" key="3">
    <source>
        <dbReference type="ARBA" id="ARBA00022692"/>
    </source>
</evidence>
<dbReference type="Pfam" id="PF07851">
    <property type="entry name" value="TMEM120A-B"/>
    <property type="match status" value="1"/>
</dbReference>
<evidence type="ECO:0000256" key="1">
    <source>
        <dbReference type="ARBA" id="ARBA00004141"/>
    </source>
</evidence>
<dbReference type="PANTHER" id="PTHR21433:SF0">
    <property type="entry name" value="TRANSMEMBRANE PROTEIN 120 HOMOLOG"/>
    <property type="match status" value="1"/>
</dbReference>
<gene>
    <name evidence="7" type="primary">tmem120_0</name>
    <name evidence="7" type="ORF">CFP56_041162</name>
</gene>
<protein>
    <submittedName>
        <fullName evidence="7">Transmembrane protein 120 like protein</fullName>
    </submittedName>
</protein>
<evidence type="ECO:0000313" key="8">
    <source>
        <dbReference type="Proteomes" id="UP000237347"/>
    </source>
</evidence>
<dbReference type="PANTHER" id="PTHR21433">
    <property type="entry name" value="TRANSMEMBRANE PROTEIN INDUCED BY TUMOR NECROSIS FACTOR ALPHA"/>
    <property type="match status" value="1"/>
</dbReference>
<evidence type="ECO:0000256" key="2">
    <source>
        <dbReference type="ARBA" id="ARBA00009700"/>
    </source>
</evidence>
<evidence type="ECO:0000256" key="6">
    <source>
        <dbReference type="SAM" id="Phobius"/>
    </source>
</evidence>
<sequence length="392" mass="45488">KHQHQSWSDVTDLTEWILAFAVLSGCGRWTVVWWWLWTKVDVNARIWDISHALFQSRQHRSEMGESELAKKIEEEVGRVVEQAKELQDSAASFISKASADDQFLRNRVVSLDSSIRRLHSLLSHNHNLLDPNLKKIYRELDVSWLTEMPLLSFLRKLKMFLGPINVRASQKDIQLKVKEEYNTLLILRSWIWDGCLPAFPVQLYEAWLLFLYTGLALRENILRANGSDIRPWWIYHHYCAMGMALVSLTWEIKGQPNCTQKQRGVQLFLQWAMMQGVAMLLQNRYQRQRLYTRIALGKAKRMDVVWGETAGVDGQLWLLCPILFILQGFEAYVGLLLLKTAFIGVVSEWQVFFCGILLVLMAVGNFANTVQTLMAKSRFKAKMKRSKSKPEL</sequence>
<name>A0AAW0IVZ1_QUESU</name>
<organism evidence="7 8">
    <name type="scientific">Quercus suber</name>
    <name type="common">Cork oak</name>
    <dbReference type="NCBI Taxonomy" id="58331"/>
    <lineage>
        <taxon>Eukaryota</taxon>
        <taxon>Viridiplantae</taxon>
        <taxon>Streptophyta</taxon>
        <taxon>Embryophyta</taxon>
        <taxon>Tracheophyta</taxon>
        <taxon>Spermatophyta</taxon>
        <taxon>Magnoliopsida</taxon>
        <taxon>eudicotyledons</taxon>
        <taxon>Gunneridae</taxon>
        <taxon>Pentapetalae</taxon>
        <taxon>rosids</taxon>
        <taxon>fabids</taxon>
        <taxon>Fagales</taxon>
        <taxon>Fagaceae</taxon>
        <taxon>Quercus</taxon>
    </lineage>
</organism>
<keyword evidence="5 6" id="KW-0472">Membrane</keyword>
<evidence type="ECO:0000313" key="7">
    <source>
        <dbReference type="EMBL" id="KAK7818645.1"/>
    </source>
</evidence>
<comment type="similarity">
    <text evidence="2">Belongs to the TMEM120 family.</text>
</comment>
<comment type="subcellular location">
    <subcellularLocation>
        <location evidence="1">Membrane</location>
        <topology evidence="1">Multi-pass membrane protein</topology>
    </subcellularLocation>
</comment>
<dbReference type="InterPro" id="IPR012926">
    <property type="entry name" value="TMEM120A/B"/>
</dbReference>
<evidence type="ECO:0000256" key="5">
    <source>
        <dbReference type="ARBA" id="ARBA00023136"/>
    </source>
</evidence>
<accession>A0AAW0IVZ1</accession>